<dbReference type="Pfam" id="PF01557">
    <property type="entry name" value="FAA_hydrolase"/>
    <property type="match status" value="1"/>
</dbReference>
<evidence type="ECO:0000256" key="1">
    <source>
        <dbReference type="ARBA" id="ARBA00010211"/>
    </source>
</evidence>
<dbReference type="AlphaFoldDB" id="A0A8J3TCS3"/>
<keyword evidence="4" id="KW-0378">Hydrolase</keyword>
<dbReference type="EMBL" id="BOON01000019">
    <property type="protein sequence ID" value="GII22782.1"/>
    <property type="molecule type" value="Genomic_DNA"/>
</dbReference>
<sequence>MEESTTSTGHRSIEHAGAWALAHVRHRGRSFPALVQHNRVLDLSTRDEVGRPASPSALLQDWDAMLPKLERLAETIGDWIDLAGLQVLSPVEPRQIFQAGANYRTHVLDLVVAHHDGADGRTPEQVRADAAAHMDERLALPPFVFQGLPTAICGPFDDVILPYGAEQPDFELELAAVIGRTARRVPVDQALDYVAGWTIVNDITLREKVFRKDSPGLGADWLASKNHPTFLPVGPVLVPRDALPDPGDLRVTLRLNGQVMQDASTSELIFDVARLVAHCSEVATLLPGDLLLTGSPAGNGLAHGRLLRAGDRMDSTISGLGAQSNLCIPEASEGTA</sequence>
<dbReference type="PANTHER" id="PTHR42796:SF4">
    <property type="entry name" value="FUMARYLACETOACETATE HYDROLASE DOMAIN-CONTAINING PROTEIN 2A"/>
    <property type="match status" value="1"/>
</dbReference>
<gene>
    <name evidence="4" type="ORF">Pme01_23790</name>
</gene>
<protein>
    <submittedName>
        <fullName evidence="4">Hydrolase</fullName>
    </submittedName>
</protein>
<organism evidence="4 5">
    <name type="scientific">Planosporangium mesophilum</name>
    <dbReference type="NCBI Taxonomy" id="689768"/>
    <lineage>
        <taxon>Bacteria</taxon>
        <taxon>Bacillati</taxon>
        <taxon>Actinomycetota</taxon>
        <taxon>Actinomycetes</taxon>
        <taxon>Micromonosporales</taxon>
        <taxon>Micromonosporaceae</taxon>
        <taxon>Planosporangium</taxon>
    </lineage>
</organism>
<dbReference type="InterPro" id="IPR011234">
    <property type="entry name" value="Fumarylacetoacetase-like_C"/>
</dbReference>
<dbReference type="SUPFAM" id="SSF56529">
    <property type="entry name" value="FAH"/>
    <property type="match status" value="1"/>
</dbReference>
<evidence type="ECO:0000313" key="5">
    <source>
        <dbReference type="Proteomes" id="UP000599074"/>
    </source>
</evidence>
<keyword evidence="5" id="KW-1185">Reference proteome</keyword>
<evidence type="ECO:0000256" key="2">
    <source>
        <dbReference type="ARBA" id="ARBA00022723"/>
    </source>
</evidence>
<evidence type="ECO:0000259" key="3">
    <source>
        <dbReference type="Pfam" id="PF01557"/>
    </source>
</evidence>
<dbReference type="InterPro" id="IPR036663">
    <property type="entry name" value="Fumarylacetoacetase_C_sf"/>
</dbReference>
<feature type="domain" description="Fumarylacetoacetase-like C-terminal" evidence="3">
    <location>
        <begin position="96"/>
        <end position="325"/>
    </location>
</feature>
<dbReference type="Proteomes" id="UP000599074">
    <property type="component" value="Unassembled WGS sequence"/>
</dbReference>
<dbReference type="RefSeq" id="WP_203935555.1">
    <property type="nucleotide sequence ID" value="NZ_BOON01000019.1"/>
</dbReference>
<proteinExistence type="inferred from homology"/>
<comment type="similarity">
    <text evidence="1">Belongs to the FAH family.</text>
</comment>
<name>A0A8J3TCS3_9ACTN</name>
<dbReference type="GO" id="GO:0044281">
    <property type="term" value="P:small molecule metabolic process"/>
    <property type="evidence" value="ECO:0007669"/>
    <property type="project" value="UniProtKB-ARBA"/>
</dbReference>
<dbReference type="GO" id="GO:0016787">
    <property type="term" value="F:hydrolase activity"/>
    <property type="evidence" value="ECO:0007669"/>
    <property type="project" value="UniProtKB-KW"/>
</dbReference>
<comment type="caution">
    <text evidence="4">The sequence shown here is derived from an EMBL/GenBank/DDBJ whole genome shotgun (WGS) entry which is preliminary data.</text>
</comment>
<reference evidence="4" key="1">
    <citation type="submission" date="2021-01" db="EMBL/GenBank/DDBJ databases">
        <title>Whole genome shotgun sequence of Planosporangium mesophilum NBRC 109066.</title>
        <authorList>
            <person name="Komaki H."/>
            <person name="Tamura T."/>
        </authorList>
    </citation>
    <scope>NUCLEOTIDE SEQUENCE</scope>
    <source>
        <strain evidence="4">NBRC 109066</strain>
    </source>
</reference>
<dbReference type="InterPro" id="IPR051121">
    <property type="entry name" value="FAH"/>
</dbReference>
<evidence type="ECO:0000313" key="4">
    <source>
        <dbReference type="EMBL" id="GII22782.1"/>
    </source>
</evidence>
<keyword evidence="2" id="KW-0479">Metal-binding</keyword>
<accession>A0A8J3TCS3</accession>
<dbReference type="GO" id="GO:0046872">
    <property type="term" value="F:metal ion binding"/>
    <property type="evidence" value="ECO:0007669"/>
    <property type="project" value="UniProtKB-KW"/>
</dbReference>
<dbReference type="Gene3D" id="3.90.850.10">
    <property type="entry name" value="Fumarylacetoacetase-like, C-terminal domain"/>
    <property type="match status" value="1"/>
</dbReference>
<dbReference type="PANTHER" id="PTHR42796">
    <property type="entry name" value="FUMARYLACETOACETATE HYDROLASE DOMAIN-CONTAINING PROTEIN 2A-RELATED"/>
    <property type="match status" value="1"/>
</dbReference>